<evidence type="ECO:0008006" key="5">
    <source>
        <dbReference type="Google" id="ProtNLM"/>
    </source>
</evidence>
<evidence type="ECO:0000313" key="3">
    <source>
        <dbReference type="EMBL" id="EFN53298.1"/>
    </source>
</evidence>
<dbReference type="KEGG" id="cvr:CHLNCDRAFT_136960"/>
<dbReference type="STRING" id="554065.E1ZLN7"/>
<dbReference type="Pfam" id="PF01633">
    <property type="entry name" value="Choline_kinase"/>
    <property type="match status" value="1"/>
</dbReference>
<dbReference type="EMBL" id="GL433852">
    <property type="protein sequence ID" value="EFN53298.1"/>
    <property type="molecule type" value="Genomic_DNA"/>
</dbReference>
<sequence length="542" mass="54442">MATAANTAEPWSPAVRGSSLRVDVAEVLEDSKAALQLVLEATPGWGPEAAAAARVEQVSGAMTNLVYRCTSPAAAANATVIVRVFGTGGKLFSQKDERNIFLLASDLGLGPKCLVEYGNGRVEEFLPGDNLSCDSMRAPATSAAIAAALAVFHVRMLARLPAAQGLAAAPGMAAPGAGGSGIGDAGGSGSGKGTSADGRAQQAAPAGLRPAIYDRIQQWYAAAQEVCGAELKQLGLANIPEELAALEAHLAARYPAWVGFCHNDLQYGNMLLFGSSTGGTASSAADAATAAAAAAAAAGTAAAAAQEGGAAAGVGTAAAAADGGSPAANGAAGEGDSPGEAAADADGAGGKASDADGGSAAGPLSIKLIDYEYSTLNDVSYDLANHFCEWAYNYHSDEAHLFRDDRLPSQEQQLHFCLAYVRAMRAHVAAAGAAAADRPAKRRAVGGSPEPELPGPGAGLATRILAAGAAGGAGRDGGAAGDAAAAALLLRKAQAHLPLVHLKWGLWGLIQDQMSDVDFDYLAYGKQRIERYHATKCALLGQ</sequence>
<feature type="region of interest" description="Disordered" evidence="2">
    <location>
        <begin position="323"/>
        <end position="359"/>
    </location>
</feature>
<accession>E1ZLN7</accession>
<evidence type="ECO:0000256" key="1">
    <source>
        <dbReference type="ARBA" id="ARBA00038211"/>
    </source>
</evidence>
<dbReference type="Gene3D" id="3.90.1200.10">
    <property type="match status" value="4"/>
</dbReference>
<dbReference type="GeneID" id="17352760"/>
<comment type="similarity">
    <text evidence="1">Belongs to the choline/ethanolamine kinase family.</text>
</comment>
<organism evidence="4">
    <name type="scientific">Chlorella variabilis</name>
    <name type="common">Green alga</name>
    <dbReference type="NCBI Taxonomy" id="554065"/>
    <lineage>
        <taxon>Eukaryota</taxon>
        <taxon>Viridiplantae</taxon>
        <taxon>Chlorophyta</taxon>
        <taxon>core chlorophytes</taxon>
        <taxon>Trebouxiophyceae</taxon>
        <taxon>Chlorellales</taxon>
        <taxon>Chlorellaceae</taxon>
        <taxon>Chlorella clade</taxon>
        <taxon>Chlorella</taxon>
    </lineage>
</organism>
<dbReference type="AlphaFoldDB" id="E1ZLN7"/>
<dbReference type="RefSeq" id="XP_005845400.1">
    <property type="nucleotide sequence ID" value="XM_005845338.1"/>
</dbReference>
<evidence type="ECO:0000313" key="4">
    <source>
        <dbReference type="Proteomes" id="UP000008141"/>
    </source>
</evidence>
<dbReference type="PANTHER" id="PTHR22603">
    <property type="entry name" value="CHOLINE/ETHANOALAMINE KINASE"/>
    <property type="match status" value="1"/>
</dbReference>
<dbReference type="GO" id="GO:0006646">
    <property type="term" value="P:phosphatidylethanolamine biosynthetic process"/>
    <property type="evidence" value="ECO:0007669"/>
    <property type="project" value="TreeGrafter"/>
</dbReference>
<dbReference type="PANTHER" id="PTHR22603:SF93">
    <property type="entry name" value="RE24176P"/>
    <property type="match status" value="1"/>
</dbReference>
<dbReference type="Proteomes" id="UP000008141">
    <property type="component" value="Unassembled WGS sequence"/>
</dbReference>
<dbReference type="GO" id="GO:0004305">
    <property type="term" value="F:ethanolamine kinase activity"/>
    <property type="evidence" value="ECO:0007669"/>
    <property type="project" value="TreeGrafter"/>
</dbReference>
<proteinExistence type="inferred from homology"/>
<dbReference type="OMA" id="EPHATHA"/>
<reference evidence="3 4" key="1">
    <citation type="journal article" date="2010" name="Plant Cell">
        <title>The Chlorella variabilis NC64A genome reveals adaptation to photosymbiosis, coevolution with viruses, and cryptic sex.</title>
        <authorList>
            <person name="Blanc G."/>
            <person name="Duncan G."/>
            <person name="Agarkova I."/>
            <person name="Borodovsky M."/>
            <person name="Gurnon J."/>
            <person name="Kuo A."/>
            <person name="Lindquist E."/>
            <person name="Lucas S."/>
            <person name="Pangilinan J."/>
            <person name="Polle J."/>
            <person name="Salamov A."/>
            <person name="Terry A."/>
            <person name="Yamada T."/>
            <person name="Dunigan D.D."/>
            <person name="Grigoriev I.V."/>
            <person name="Claverie J.M."/>
            <person name="Van Etten J.L."/>
        </authorList>
    </citation>
    <scope>NUCLEOTIDE SEQUENCE [LARGE SCALE GENOMIC DNA]</scope>
    <source>
        <strain evidence="3 4">NC64A</strain>
    </source>
</reference>
<evidence type="ECO:0000256" key="2">
    <source>
        <dbReference type="SAM" id="MobiDB-lite"/>
    </source>
</evidence>
<dbReference type="FunCoup" id="E1ZLN7">
    <property type="interactions" value="1624"/>
</dbReference>
<keyword evidence="4" id="KW-1185">Reference proteome</keyword>
<dbReference type="SUPFAM" id="SSF56112">
    <property type="entry name" value="Protein kinase-like (PK-like)"/>
    <property type="match status" value="1"/>
</dbReference>
<dbReference type="eggNOG" id="KOG2686">
    <property type="taxonomic scope" value="Eukaryota"/>
</dbReference>
<protein>
    <recommendedName>
        <fullName evidence="5">Choline kinase N-terminal domain-containing protein</fullName>
    </recommendedName>
</protein>
<name>E1ZLN7_CHLVA</name>
<dbReference type="InterPro" id="IPR011009">
    <property type="entry name" value="Kinase-like_dom_sf"/>
</dbReference>
<dbReference type="InParanoid" id="E1ZLN7"/>
<dbReference type="Gene3D" id="3.30.200.20">
    <property type="entry name" value="Phosphorylase Kinase, domain 1"/>
    <property type="match status" value="1"/>
</dbReference>
<dbReference type="GO" id="GO:0005737">
    <property type="term" value="C:cytoplasm"/>
    <property type="evidence" value="ECO:0007669"/>
    <property type="project" value="TreeGrafter"/>
</dbReference>
<gene>
    <name evidence="3" type="ORF">CHLNCDRAFT_136960</name>
</gene>
<dbReference type="OrthoDB" id="10267235at2759"/>
<dbReference type="GO" id="GO:0004103">
    <property type="term" value="F:choline kinase activity"/>
    <property type="evidence" value="ECO:0007669"/>
    <property type="project" value="TreeGrafter"/>
</dbReference>